<organism evidence="4 5">
    <name type="scientific">Candidatus Anaerobutyricum stercoris</name>
    <dbReference type="NCBI Taxonomy" id="2838457"/>
    <lineage>
        <taxon>Bacteria</taxon>
        <taxon>Bacillati</taxon>
        <taxon>Bacillota</taxon>
        <taxon>Clostridia</taxon>
        <taxon>Lachnospirales</taxon>
        <taxon>Lachnospiraceae</taxon>
        <taxon>Anaerobutyricum</taxon>
    </lineage>
</organism>
<dbReference type="EMBL" id="DXBR01000056">
    <property type="protein sequence ID" value="HIZ39561.1"/>
    <property type="molecule type" value="Genomic_DNA"/>
</dbReference>
<dbReference type="Gene3D" id="3.90.1150.10">
    <property type="entry name" value="Aspartate Aminotransferase, domain 1"/>
    <property type="match status" value="1"/>
</dbReference>
<reference evidence="4" key="2">
    <citation type="submission" date="2021-04" db="EMBL/GenBank/DDBJ databases">
        <authorList>
            <person name="Gilroy R."/>
        </authorList>
    </citation>
    <scope>NUCLEOTIDE SEQUENCE</scope>
    <source>
        <strain evidence="4">CHK179-28034</strain>
    </source>
</reference>
<evidence type="ECO:0000313" key="4">
    <source>
        <dbReference type="EMBL" id="HIZ39561.1"/>
    </source>
</evidence>
<keyword evidence="2 3" id="KW-0663">Pyridoxal phosphate</keyword>
<protein>
    <submittedName>
        <fullName evidence="4">dTDP-4-amino-4,6-dideoxygalactose transaminase</fullName>
        <ecNumber evidence="4">2.6.1.59</ecNumber>
    </submittedName>
</protein>
<dbReference type="Gene3D" id="3.40.640.10">
    <property type="entry name" value="Type I PLP-dependent aspartate aminotransferase-like (Major domain)"/>
    <property type="match status" value="1"/>
</dbReference>
<dbReference type="GO" id="GO:0030170">
    <property type="term" value="F:pyridoxal phosphate binding"/>
    <property type="evidence" value="ECO:0007669"/>
    <property type="project" value="TreeGrafter"/>
</dbReference>
<dbReference type="SUPFAM" id="SSF53383">
    <property type="entry name" value="PLP-dependent transferases"/>
    <property type="match status" value="1"/>
</dbReference>
<gene>
    <name evidence="4" type="primary">rffA</name>
    <name evidence="4" type="synonym">fcnA</name>
    <name evidence="4" type="synonym">wecE</name>
    <name evidence="4" type="ORF">H9968_06505</name>
</gene>
<evidence type="ECO:0000256" key="1">
    <source>
        <dbReference type="PIRSR" id="PIRSR000390-1"/>
    </source>
</evidence>
<sequence>MINFNIPPCADKASEYMAQAIKNHKISGDGAFTALCSRWIEEHTGTAKALLTTSCTHATEMAALLADIQPGDEVIMPSYTFVSTADAFVLRGATAVFVDIRPDTMNIDETKIEDAITEKTKAIVPVHYAGVACEMDTIMDIANRHHLLVIEDAAQGVMSDYKGQALGSIGDYGCFSFHETKNYSMGEGGSLLIKDPDNVEMAEIIREKGTNRSKFFRGQIDKYTWVEAGSSYLPSDLNAAYLWAQLEIADDIYADRMATWNLYNETLAPLKEAGCIELPFIPEGCTHNAHMFYIKAKDLEERSSLIRFLKENDISTVFHYIPLHDAPAGKKYGRFHGEDRYTTRESERLLRLPLYYGLEREKVLTVCRKIEEFYTK</sequence>
<dbReference type="PIRSF" id="PIRSF000390">
    <property type="entry name" value="PLP_StrS"/>
    <property type="match status" value="1"/>
</dbReference>
<evidence type="ECO:0000313" key="5">
    <source>
        <dbReference type="Proteomes" id="UP000824049"/>
    </source>
</evidence>
<dbReference type="NCBIfam" id="TIGR02379">
    <property type="entry name" value="ECA_wecE"/>
    <property type="match status" value="1"/>
</dbReference>
<dbReference type="PANTHER" id="PTHR30244">
    <property type="entry name" value="TRANSAMINASE"/>
    <property type="match status" value="1"/>
</dbReference>
<dbReference type="FunFam" id="3.40.640.10:FF:000037">
    <property type="entry name" value="dTDP-4-amino-4,6-dideoxygalactose transaminase"/>
    <property type="match status" value="1"/>
</dbReference>
<dbReference type="Pfam" id="PF01041">
    <property type="entry name" value="DegT_DnrJ_EryC1"/>
    <property type="match status" value="1"/>
</dbReference>
<dbReference type="NCBIfam" id="NF008687">
    <property type="entry name" value="PRK11706.1"/>
    <property type="match status" value="1"/>
</dbReference>
<dbReference type="GO" id="GO:0000271">
    <property type="term" value="P:polysaccharide biosynthetic process"/>
    <property type="evidence" value="ECO:0007669"/>
    <property type="project" value="TreeGrafter"/>
</dbReference>
<dbReference type="GO" id="GO:0019180">
    <property type="term" value="F:dTDP-4-amino-4,6-dideoxygalactose transaminase activity"/>
    <property type="evidence" value="ECO:0007669"/>
    <property type="project" value="UniProtKB-EC"/>
</dbReference>
<feature type="active site" description="Proton acceptor" evidence="1">
    <location>
        <position position="181"/>
    </location>
</feature>
<dbReference type="EC" id="2.6.1.59" evidence="4"/>
<name>A0A9D2J7J2_9FIRM</name>
<dbReference type="Proteomes" id="UP000824049">
    <property type="component" value="Unassembled WGS sequence"/>
</dbReference>
<evidence type="ECO:0000256" key="2">
    <source>
        <dbReference type="PIRSR" id="PIRSR000390-2"/>
    </source>
</evidence>
<accession>A0A9D2J7J2</accession>
<keyword evidence="4" id="KW-0032">Aminotransferase</keyword>
<reference evidence="4" key="1">
    <citation type="journal article" date="2021" name="PeerJ">
        <title>Extensive microbial diversity within the chicken gut microbiome revealed by metagenomics and culture.</title>
        <authorList>
            <person name="Gilroy R."/>
            <person name="Ravi A."/>
            <person name="Getino M."/>
            <person name="Pursley I."/>
            <person name="Horton D.L."/>
            <person name="Alikhan N.F."/>
            <person name="Baker D."/>
            <person name="Gharbi K."/>
            <person name="Hall N."/>
            <person name="Watson M."/>
            <person name="Adriaenssens E.M."/>
            <person name="Foster-Nyarko E."/>
            <person name="Jarju S."/>
            <person name="Secka A."/>
            <person name="Antonio M."/>
            <person name="Oren A."/>
            <person name="Chaudhuri R.R."/>
            <person name="La Ragione R."/>
            <person name="Hildebrand F."/>
            <person name="Pallen M.J."/>
        </authorList>
    </citation>
    <scope>NUCLEOTIDE SEQUENCE</scope>
    <source>
        <strain evidence="4">CHK179-28034</strain>
    </source>
</reference>
<comment type="similarity">
    <text evidence="3">Belongs to the DegT/DnrJ/EryC1 family.</text>
</comment>
<proteinExistence type="inferred from homology"/>
<dbReference type="AlphaFoldDB" id="A0A9D2J7J2"/>
<feature type="modified residue" description="N6-(pyridoxal phosphate)lysine" evidence="2">
    <location>
        <position position="181"/>
    </location>
</feature>
<dbReference type="InterPro" id="IPR000653">
    <property type="entry name" value="DegT/StrS_aminotransferase"/>
</dbReference>
<dbReference type="InterPro" id="IPR015421">
    <property type="entry name" value="PyrdxlP-dep_Trfase_major"/>
</dbReference>
<dbReference type="CDD" id="cd00616">
    <property type="entry name" value="AHBA_syn"/>
    <property type="match status" value="1"/>
</dbReference>
<dbReference type="InterPro" id="IPR012749">
    <property type="entry name" value="WecE-like"/>
</dbReference>
<evidence type="ECO:0000256" key="3">
    <source>
        <dbReference type="RuleBase" id="RU004508"/>
    </source>
</evidence>
<comment type="caution">
    <text evidence="4">The sequence shown here is derived from an EMBL/GenBank/DDBJ whole genome shotgun (WGS) entry which is preliminary data.</text>
</comment>
<dbReference type="InterPro" id="IPR015424">
    <property type="entry name" value="PyrdxlP-dep_Trfase"/>
</dbReference>
<keyword evidence="4" id="KW-0808">Transferase</keyword>
<dbReference type="PANTHER" id="PTHR30244:SF34">
    <property type="entry name" value="DTDP-4-AMINO-4,6-DIDEOXYGALACTOSE TRANSAMINASE"/>
    <property type="match status" value="1"/>
</dbReference>
<dbReference type="InterPro" id="IPR015422">
    <property type="entry name" value="PyrdxlP-dep_Trfase_small"/>
</dbReference>